<dbReference type="EMBL" id="FZOK01000011">
    <property type="protein sequence ID" value="SNS49446.1"/>
    <property type="molecule type" value="Genomic_DNA"/>
</dbReference>
<proteinExistence type="predicted"/>
<evidence type="ECO:0000313" key="2">
    <source>
        <dbReference type="Proteomes" id="UP000198480"/>
    </source>
</evidence>
<protein>
    <submittedName>
        <fullName evidence="1">Uncharacterized protein</fullName>
    </submittedName>
</protein>
<sequence length="54" mass="6405">MQMYTLFKLNPNKVNKIIINIFYEIQAIIEKIKASYSAHNCDNFSWSKAKHKDN</sequence>
<dbReference type="Proteomes" id="UP000198480">
    <property type="component" value="Unassembled WGS sequence"/>
</dbReference>
<evidence type="ECO:0000313" key="1">
    <source>
        <dbReference type="EMBL" id="SNS49446.1"/>
    </source>
</evidence>
<accession>A0A239EXP0</accession>
<reference evidence="2" key="1">
    <citation type="submission" date="2017-06" db="EMBL/GenBank/DDBJ databases">
        <authorList>
            <person name="Varghese N."/>
            <person name="Submissions S."/>
        </authorList>
    </citation>
    <scope>NUCLEOTIDE SEQUENCE [LARGE SCALE GENOMIC DNA]</scope>
    <source>
        <strain evidence="2">5C</strain>
    </source>
</reference>
<name>A0A239EXP0_9BACT</name>
<dbReference type="AlphaFoldDB" id="A0A239EXP0"/>
<gene>
    <name evidence="1" type="ORF">SAMN06295967_1116</name>
</gene>
<keyword evidence="2" id="KW-1185">Reference proteome</keyword>
<organism evidence="1 2">
    <name type="scientific">Belliella buryatensis</name>
    <dbReference type="NCBI Taxonomy" id="1500549"/>
    <lineage>
        <taxon>Bacteria</taxon>
        <taxon>Pseudomonadati</taxon>
        <taxon>Bacteroidota</taxon>
        <taxon>Cytophagia</taxon>
        <taxon>Cytophagales</taxon>
        <taxon>Cyclobacteriaceae</taxon>
        <taxon>Belliella</taxon>
    </lineage>
</organism>